<dbReference type="Gene3D" id="2.20.28.10">
    <property type="match status" value="1"/>
</dbReference>
<evidence type="ECO:0000259" key="5">
    <source>
        <dbReference type="PROSITE" id="PS50905"/>
    </source>
</evidence>
<dbReference type="InterPro" id="IPR048574">
    <property type="entry name" value="RUBY_RBDX"/>
</dbReference>
<evidence type="ECO:0000259" key="4">
    <source>
        <dbReference type="PROSITE" id="PS50903"/>
    </source>
</evidence>
<dbReference type="EMBL" id="JAGGLJ010000006">
    <property type="protein sequence ID" value="MBP2025270.1"/>
    <property type="molecule type" value="Genomic_DNA"/>
</dbReference>
<dbReference type="InterPro" id="IPR003251">
    <property type="entry name" value="Rr_diiron-bd_dom"/>
</dbReference>
<dbReference type="InterPro" id="IPR052753">
    <property type="entry name" value="Rbr2/Nigerythrin"/>
</dbReference>
<dbReference type="Gene3D" id="1.20.1260.10">
    <property type="match status" value="1"/>
</dbReference>
<dbReference type="InterPro" id="IPR012347">
    <property type="entry name" value="Ferritin-like"/>
</dbReference>
<dbReference type="Proteomes" id="UP001519306">
    <property type="component" value="Unassembled WGS sequence"/>
</dbReference>
<dbReference type="InterPro" id="IPR009040">
    <property type="entry name" value="Ferritin-like_diiron"/>
</dbReference>
<dbReference type="InterPro" id="IPR024934">
    <property type="entry name" value="Rubredoxin-like_dom"/>
</dbReference>
<organism evidence="6 7">
    <name type="scientific">Peptoniphilus stercorisuis</name>
    <dbReference type="NCBI Taxonomy" id="1436965"/>
    <lineage>
        <taxon>Bacteria</taxon>
        <taxon>Bacillati</taxon>
        <taxon>Bacillota</taxon>
        <taxon>Tissierellia</taxon>
        <taxon>Tissierellales</taxon>
        <taxon>Peptoniphilaceae</taxon>
        <taxon>Peptoniphilus</taxon>
    </lineage>
</organism>
<dbReference type="PROSITE" id="PS50905">
    <property type="entry name" value="FERRITIN_LIKE"/>
    <property type="match status" value="1"/>
</dbReference>
<dbReference type="CDD" id="cd01041">
    <property type="entry name" value="Rubrerythrin"/>
    <property type="match status" value="1"/>
</dbReference>
<dbReference type="SUPFAM" id="SSF47240">
    <property type="entry name" value="Ferritin-like"/>
    <property type="match status" value="1"/>
</dbReference>
<dbReference type="InterPro" id="IPR009078">
    <property type="entry name" value="Ferritin-like_SF"/>
</dbReference>
<evidence type="ECO:0000313" key="6">
    <source>
        <dbReference type="EMBL" id="MBP2025270.1"/>
    </source>
</evidence>
<dbReference type="PANTHER" id="PTHR33746">
    <property type="entry name" value="RUBRERYTHRIN"/>
    <property type="match status" value="1"/>
</dbReference>
<dbReference type="PANTHER" id="PTHR33746:SF4">
    <property type="entry name" value="RUBRERYTHRIN"/>
    <property type="match status" value="1"/>
</dbReference>
<accession>A0ABS4KBX0</accession>
<keyword evidence="3" id="KW-0249">Electron transport</keyword>
<proteinExistence type="predicted"/>
<evidence type="ECO:0000256" key="3">
    <source>
        <dbReference type="ARBA" id="ARBA00022982"/>
    </source>
</evidence>
<keyword evidence="2" id="KW-0813">Transport</keyword>
<comment type="cofactor">
    <cofactor evidence="1">
        <name>Fe(3+)</name>
        <dbReference type="ChEBI" id="CHEBI:29034"/>
    </cofactor>
</comment>
<comment type="caution">
    <text evidence="6">The sequence shown here is derived from an EMBL/GenBank/DDBJ whole genome shotgun (WGS) entry which is preliminary data.</text>
</comment>
<dbReference type="Pfam" id="PF21349">
    <property type="entry name" value="RUBY_RBDX"/>
    <property type="match status" value="1"/>
</dbReference>
<keyword evidence="7" id="KW-1185">Reference proteome</keyword>
<sequence>MMNKMTSDNLRSAFGGESQAHMRYIIWGEAAEKKGLKNVARLFNATSDAEEVHAKLHFNALKDEKGDFPVLSMAGFGMGDTVENLEAAKGGEVFEYTQMYPAYIAVAELQDEQGAIKAMKYAIEAEKVHAERYQDAIDAVEAGKDLDAEKIFLCPVCGYITFDENEEVCPICGAKAKVFVEY</sequence>
<dbReference type="Pfam" id="PF02915">
    <property type="entry name" value="Rubrerythrin"/>
    <property type="match status" value="1"/>
</dbReference>
<dbReference type="PROSITE" id="PS50903">
    <property type="entry name" value="RUBREDOXIN_LIKE"/>
    <property type="match status" value="1"/>
</dbReference>
<feature type="domain" description="Ferritin-like diiron" evidence="5">
    <location>
        <begin position="1"/>
        <end position="144"/>
    </location>
</feature>
<feature type="domain" description="Rubredoxin-like" evidence="4">
    <location>
        <begin position="149"/>
        <end position="182"/>
    </location>
</feature>
<gene>
    <name evidence="6" type="ORF">J2Z71_000800</name>
</gene>
<evidence type="ECO:0000313" key="7">
    <source>
        <dbReference type="Proteomes" id="UP001519306"/>
    </source>
</evidence>
<evidence type="ECO:0000256" key="2">
    <source>
        <dbReference type="ARBA" id="ARBA00022448"/>
    </source>
</evidence>
<dbReference type="SUPFAM" id="SSF57802">
    <property type="entry name" value="Rubredoxin-like"/>
    <property type="match status" value="1"/>
</dbReference>
<reference evidence="6 7" key="1">
    <citation type="submission" date="2021-03" db="EMBL/GenBank/DDBJ databases">
        <title>Genomic Encyclopedia of Type Strains, Phase IV (KMG-IV): sequencing the most valuable type-strain genomes for metagenomic binning, comparative biology and taxonomic classification.</title>
        <authorList>
            <person name="Goeker M."/>
        </authorList>
    </citation>
    <scope>NUCLEOTIDE SEQUENCE [LARGE SCALE GENOMIC DNA]</scope>
    <source>
        <strain evidence="6 7">DSM 27563</strain>
    </source>
</reference>
<protein>
    <submittedName>
        <fullName evidence="6">Rubrerythrin</fullName>
    </submittedName>
</protein>
<evidence type="ECO:0000256" key="1">
    <source>
        <dbReference type="ARBA" id="ARBA00001965"/>
    </source>
</evidence>
<name>A0ABS4KBX0_9FIRM</name>